<dbReference type="Proteomes" id="UP000319514">
    <property type="component" value="Unassembled WGS sequence"/>
</dbReference>
<feature type="domain" description="Methyltransferase" evidence="2">
    <location>
        <begin position="48"/>
        <end position="142"/>
    </location>
</feature>
<dbReference type="AlphaFoldDB" id="A0A542ZHQ4"/>
<evidence type="ECO:0000313" key="4">
    <source>
        <dbReference type="Proteomes" id="UP000319514"/>
    </source>
</evidence>
<evidence type="ECO:0000259" key="2">
    <source>
        <dbReference type="Pfam" id="PF13649"/>
    </source>
</evidence>
<dbReference type="Gene3D" id="3.40.50.150">
    <property type="entry name" value="Vaccinia Virus protein VP39"/>
    <property type="match status" value="1"/>
</dbReference>
<sequence length="209" mass="22442">MTNERFDRDSWERRWAHVLRESPEKVARRQPNPLLLEEVGDMRPGLALDAGCGHGSEAIWLATSGWRVTAVDFSATALDFGRTTADAAGSDVADRIEWLEADLGTWTPAPGRYDLVSCLYVHVAGSVVEMVRRLGAGVAPGGMLLLVGHRPIHPATGAPTPAAGQVQVSVDEAVEALDPHEWDIVVAKERPRAAVGTGVDAVVRAVRRG</sequence>
<keyword evidence="4" id="KW-1185">Reference proteome</keyword>
<protein>
    <submittedName>
        <fullName evidence="3">Methyltransferase family protein</fullName>
    </submittedName>
</protein>
<name>A0A542ZHQ4_9MICO</name>
<dbReference type="EMBL" id="VFOQ01000001">
    <property type="protein sequence ID" value="TQL59888.1"/>
    <property type="molecule type" value="Genomic_DNA"/>
</dbReference>
<dbReference type="InterPro" id="IPR041698">
    <property type="entry name" value="Methyltransf_25"/>
</dbReference>
<evidence type="ECO:0000256" key="1">
    <source>
        <dbReference type="ARBA" id="ARBA00022679"/>
    </source>
</evidence>
<dbReference type="GO" id="GO:0008168">
    <property type="term" value="F:methyltransferase activity"/>
    <property type="evidence" value="ECO:0007669"/>
    <property type="project" value="UniProtKB-KW"/>
</dbReference>
<dbReference type="InterPro" id="IPR029063">
    <property type="entry name" value="SAM-dependent_MTases_sf"/>
</dbReference>
<reference evidence="3 4" key="1">
    <citation type="submission" date="2019-06" db="EMBL/GenBank/DDBJ databases">
        <title>Sequencing the genomes of 1000 actinobacteria strains.</title>
        <authorList>
            <person name="Klenk H.-P."/>
        </authorList>
    </citation>
    <scope>NUCLEOTIDE SEQUENCE [LARGE SCALE GENOMIC DNA]</scope>
    <source>
        <strain evidence="3 4">DSM 18082</strain>
    </source>
</reference>
<dbReference type="GO" id="GO:0032259">
    <property type="term" value="P:methylation"/>
    <property type="evidence" value="ECO:0007669"/>
    <property type="project" value="UniProtKB-KW"/>
</dbReference>
<dbReference type="Pfam" id="PF13649">
    <property type="entry name" value="Methyltransf_25"/>
    <property type="match status" value="1"/>
</dbReference>
<dbReference type="CDD" id="cd02440">
    <property type="entry name" value="AdoMet_MTases"/>
    <property type="match status" value="1"/>
</dbReference>
<proteinExistence type="predicted"/>
<dbReference type="PANTHER" id="PTHR43861">
    <property type="entry name" value="TRANS-ACONITATE 2-METHYLTRANSFERASE-RELATED"/>
    <property type="match status" value="1"/>
</dbReference>
<dbReference type="RefSeq" id="WP_185746064.1">
    <property type="nucleotide sequence ID" value="NZ_BAAAKX010000004.1"/>
</dbReference>
<comment type="caution">
    <text evidence="3">The sequence shown here is derived from an EMBL/GenBank/DDBJ whole genome shotgun (WGS) entry which is preliminary data.</text>
</comment>
<organism evidence="3 4">
    <name type="scientific">Oryzihumus leptocrescens</name>
    <dbReference type="NCBI Taxonomy" id="297536"/>
    <lineage>
        <taxon>Bacteria</taxon>
        <taxon>Bacillati</taxon>
        <taxon>Actinomycetota</taxon>
        <taxon>Actinomycetes</taxon>
        <taxon>Micrococcales</taxon>
        <taxon>Intrasporangiaceae</taxon>
        <taxon>Oryzihumus</taxon>
    </lineage>
</organism>
<accession>A0A542ZHQ4</accession>
<dbReference type="SUPFAM" id="SSF53335">
    <property type="entry name" value="S-adenosyl-L-methionine-dependent methyltransferases"/>
    <property type="match status" value="1"/>
</dbReference>
<keyword evidence="1 3" id="KW-0808">Transferase</keyword>
<gene>
    <name evidence="3" type="ORF">FB474_1258</name>
</gene>
<keyword evidence="3" id="KW-0489">Methyltransferase</keyword>
<evidence type="ECO:0000313" key="3">
    <source>
        <dbReference type="EMBL" id="TQL59888.1"/>
    </source>
</evidence>